<dbReference type="eggNOG" id="ENOG502R2KG">
    <property type="taxonomic scope" value="Eukaryota"/>
</dbReference>
<accession>L1K036</accession>
<dbReference type="GO" id="GO:0008092">
    <property type="term" value="F:cytoskeletal protein binding"/>
    <property type="evidence" value="ECO:0007669"/>
    <property type="project" value="TreeGrafter"/>
</dbReference>
<evidence type="ECO:0000313" key="4">
    <source>
        <dbReference type="Proteomes" id="UP000011087"/>
    </source>
</evidence>
<sequence length="362" mass="40396">MDPSLARQRSVASIPSKFETILHDGGKEKDAFWTRTHRFSYSENELPGPGQYYKPKTNQTNPSQSVKGYTGMVSKSQRFSRPRRATAPCPGSYDPVRGFLAVHSRKDFNFGASRAFCQPIVSPDYVKGRRSNNTTGPGPGQYEASVDLTSPRYAGKKVPFSSGTERFHELKKAYGTGEGAGEYDYESIARITGAFNELNKKVPSAAFRSRTGRKFDYMRASRDNPLDALKPHPSLGPSLGIHVDIKPNQLKPEMMPGPGYYNPRAAEEYSLQKLRHSATFVPSKQDRFAQPAEKYKATPGPGAYEVLKDQSQKVEATMSAFVSSTEREVDIKARTVAPGPAYYNPNVIRKKSFHYNSNQRWV</sequence>
<dbReference type="OrthoDB" id="186871at2759"/>
<evidence type="ECO:0000313" key="2">
    <source>
        <dbReference type="EMBL" id="EKX53780.1"/>
    </source>
</evidence>
<dbReference type="GO" id="GO:0031344">
    <property type="term" value="P:regulation of cell projection organization"/>
    <property type="evidence" value="ECO:0007669"/>
    <property type="project" value="TreeGrafter"/>
</dbReference>
<dbReference type="Pfam" id="PF07004">
    <property type="entry name" value="SHIPPO-rpt"/>
    <property type="match status" value="5"/>
</dbReference>
<evidence type="ECO:0000313" key="3">
    <source>
        <dbReference type="EnsemblProtists" id="EKX53780"/>
    </source>
</evidence>
<dbReference type="OMA" id="GQYENPI"/>
<dbReference type="PaxDb" id="55529-EKX53780"/>
<reference evidence="4" key="2">
    <citation type="submission" date="2012-11" db="EMBL/GenBank/DDBJ databases">
        <authorList>
            <person name="Kuo A."/>
            <person name="Curtis B.A."/>
            <person name="Tanifuji G."/>
            <person name="Burki F."/>
            <person name="Gruber A."/>
            <person name="Irimia M."/>
            <person name="Maruyama S."/>
            <person name="Arias M.C."/>
            <person name="Ball S.G."/>
            <person name="Gile G.H."/>
            <person name="Hirakawa Y."/>
            <person name="Hopkins J.F."/>
            <person name="Rensing S.A."/>
            <person name="Schmutz J."/>
            <person name="Symeonidi A."/>
            <person name="Elias M."/>
            <person name="Eveleigh R.J."/>
            <person name="Herman E.K."/>
            <person name="Klute M.J."/>
            <person name="Nakayama T."/>
            <person name="Obornik M."/>
            <person name="Reyes-Prieto A."/>
            <person name="Armbrust E.V."/>
            <person name="Aves S.J."/>
            <person name="Beiko R.G."/>
            <person name="Coutinho P."/>
            <person name="Dacks J.B."/>
            <person name="Durnford D.G."/>
            <person name="Fast N.M."/>
            <person name="Green B.R."/>
            <person name="Grisdale C."/>
            <person name="Hempe F."/>
            <person name="Henrissat B."/>
            <person name="Hoppner M.P."/>
            <person name="Ishida K.-I."/>
            <person name="Kim E."/>
            <person name="Koreny L."/>
            <person name="Kroth P.G."/>
            <person name="Liu Y."/>
            <person name="Malik S.-B."/>
            <person name="Maier U.G."/>
            <person name="McRose D."/>
            <person name="Mock T."/>
            <person name="Neilson J.A."/>
            <person name="Onodera N.T."/>
            <person name="Poole A.M."/>
            <person name="Pritham E.J."/>
            <person name="Richards T.A."/>
            <person name="Rocap G."/>
            <person name="Roy S.W."/>
            <person name="Sarai C."/>
            <person name="Schaack S."/>
            <person name="Shirato S."/>
            <person name="Slamovits C.H."/>
            <person name="Spencer D.F."/>
            <person name="Suzuki S."/>
            <person name="Worden A.Z."/>
            <person name="Zauner S."/>
            <person name="Barry K."/>
            <person name="Bell C."/>
            <person name="Bharti A.K."/>
            <person name="Crow J.A."/>
            <person name="Grimwood J."/>
            <person name="Kramer R."/>
            <person name="Lindquist E."/>
            <person name="Lucas S."/>
            <person name="Salamov A."/>
            <person name="McFadden G.I."/>
            <person name="Lane C.E."/>
            <person name="Keeling P.J."/>
            <person name="Gray M.W."/>
            <person name="Grigoriev I.V."/>
            <person name="Archibald J.M."/>
        </authorList>
    </citation>
    <scope>NUCLEOTIDE SEQUENCE</scope>
    <source>
        <strain evidence="4">CCMP2712</strain>
    </source>
</reference>
<dbReference type="EnsemblProtists" id="EKX53780">
    <property type="protein sequence ID" value="EKX53780"/>
    <property type="gene ID" value="GUITHDRAFT_160922"/>
</dbReference>
<dbReference type="PANTHER" id="PTHR31508:SF2">
    <property type="entry name" value="PROTEIN PITCHFORK"/>
    <property type="match status" value="1"/>
</dbReference>
<dbReference type="InterPro" id="IPR010736">
    <property type="entry name" value="SHIPPO-rpt"/>
</dbReference>
<dbReference type="InterPro" id="IPR033602">
    <property type="entry name" value="CIMAP3"/>
</dbReference>
<dbReference type="PANTHER" id="PTHR31508">
    <property type="entry name" value="PROTEIN PITCHFORK"/>
    <property type="match status" value="1"/>
</dbReference>
<protein>
    <recommendedName>
        <fullName evidence="5">Sperm-tail PG-rich repeat-containing protein 2</fullName>
    </recommendedName>
</protein>
<dbReference type="EMBL" id="JH992969">
    <property type="protein sequence ID" value="EKX53780.1"/>
    <property type="molecule type" value="Genomic_DNA"/>
</dbReference>
<evidence type="ECO:0008006" key="5">
    <source>
        <dbReference type="Google" id="ProtNLM"/>
    </source>
</evidence>
<dbReference type="HOGENOM" id="CLU_063160_0_0_1"/>
<name>L1K036_GUITC</name>
<evidence type="ECO:0000256" key="1">
    <source>
        <dbReference type="SAM" id="MobiDB-lite"/>
    </source>
</evidence>
<dbReference type="GeneID" id="17310280"/>
<dbReference type="RefSeq" id="XP_005840760.1">
    <property type="nucleotide sequence ID" value="XM_005840703.1"/>
</dbReference>
<feature type="compositionally biased region" description="Polar residues" evidence="1">
    <location>
        <begin position="56"/>
        <end position="77"/>
    </location>
</feature>
<proteinExistence type="predicted"/>
<dbReference type="KEGG" id="gtt:GUITHDRAFT_160922"/>
<feature type="region of interest" description="Disordered" evidence="1">
    <location>
        <begin position="44"/>
        <end position="90"/>
    </location>
</feature>
<reference evidence="2 4" key="1">
    <citation type="journal article" date="2012" name="Nature">
        <title>Algal genomes reveal evolutionary mosaicism and the fate of nucleomorphs.</title>
        <authorList>
            <consortium name="DOE Joint Genome Institute"/>
            <person name="Curtis B.A."/>
            <person name="Tanifuji G."/>
            <person name="Burki F."/>
            <person name="Gruber A."/>
            <person name="Irimia M."/>
            <person name="Maruyama S."/>
            <person name="Arias M.C."/>
            <person name="Ball S.G."/>
            <person name="Gile G.H."/>
            <person name="Hirakawa Y."/>
            <person name="Hopkins J.F."/>
            <person name="Kuo A."/>
            <person name="Rensing S.A."/>
            <person name="Schmutz J."/>
            <person name="Symeonidi A."/>
            <person name="Elias M."/>
            <person name="Eveleigh R.J."/>
            <person name="Herman E.K."/>
            <person name="Klute M.J."/>
            <person name="Nakayama T."/>
            <person name="Obornik M."/>
            <person name="Reyes-Prieto A."/>
            <person name="Armbrust E.V."/>
            <person name="Aves S.J."/>
            <person name="Beiko R.G."/>
            <person name="Coutinho P."/>
            <person name="Dacks J.B."/>
            <person name="Durnford D.G."/>
            <person name="Fast N.M."/>
            <person name="Green B.R."/>
            <person name="Grisdale C.J."/>
            <person name="Hempel F."/>
            <person name="Henrissat B."/>
            <person name="Hoppner M.P."/>
            <person name="Ishida K."/>
            <person name="Kim E."/>
            <person name="Koreny L."/>
            <person name="Kroth P.G."/>
            <person name="Liu Y."/>
            <person name="Malik S.B."/>
            <person name="Maier U.G."/>
            <person name="McRose D."/>
            <person name="Mock T."/>
            <person name="Neilson J.A."/>
            <person name="Onodera N.T."/>
            <person name="Poole A.M."/>
            <person name="Pritham E.J."/>
            <person name="Richards T.A."/>
            <person name="Rocap G."/>
            <person name="Roy S.W."/>
            <person name="Sarai C."/>
            <person name="Schaack S."/>
            <person name="Shirato S."/>
            <person name="Slamovits C.H."/>
            <person name="Spencer D.F."/>
            <person name="Suzuki S."/>
            <person name="Worden A.Z."/>
            <person name="Zauner S."/>
            <person name="Barry K."/>
            <person name="Bell C."/>
            <person name="Bharti A.K."/>
            <person name="Crow J.A."/>
            <person name="Grimwood J."/>
            <person name="Kramer R."/>
            <person name="Lindquist E."/>
            <person name="Lucas S."/>
            <person name="Salamov A."/>
            <person name="McFadden G.I."/>
            <person name="Lane C.E."/>
            <person name="Keeling P.J."/>
            <person name="Gray M.W."/>
            <person name="Grigoriev I.V."/>
            <person name="Archibald J.M."/>
        </authorList>
    </citation>
    <scope>NUCLEOTIDE SEQUENCE</scope>
    <source>
        <strain evidence="2 4">CCMP2712</strain>
    </source>
</reference>
<reference evidence="3" key="3">
    <citation type="submission" date="2016-03" db="UniProtKB">
        <authorList>
            <consortium name="EnsemblProtists"/>
        </authorList>
    </citation>
    <scope>IDENTIFICATION</scope>
</reference>
<dbReference type="Proteomes" id="UP000011087">
    <property type="component" value="Unassembled WGS sequence"/>
</dbReference>
<dbReference type="AlphaFoldDB" id="L1K036"/>
<gene>
    <name evidence="2" type="ORF">GUITHDRAFT_160922</name>
</gene>
<keyword evidence="4" id="KW-1185">Reference proteome</keyword>
<organism evidence="2">
    <name type="scientific">Guillardia theta (strain CCMP2712)</name>
    <name type="common">Cryptophyte</name>
    <dbReference type="NCBI Taxonomy" id="905079"/>
    <lineage>
        <taxon>Eukaryota</taxon>
        <taxon>Cryptophyceae</taxon>
        <taxon>Pyrenomonadales</taxon>
        <taxon>Geminigeraceae</taxon>
        <taxon>Guillardia</taxon>
    </lineage>
</organism>